<organism evidence="2 3">
    <name type="scientific">Desulfoglaeba alkanexedens ALDC</name>
    <dbReference type="NCBI Taxonomy" id="980445"/>
    <lineage>
        <taxon>Bacteria</taxon>
        <taxon>Pseudomonadati</taxon>
        <taxon>Thermodesulfobacteriota</taxon>
        <taxon>Syntrophobacteria</taxon>
        <taxon>Syntrophobacterales</taxon>
        <taxon>Syntrophobacteraceae</taxon>
        <taxon>Desulfoglaeba</taxon>
    </lineage>
</organism>
<reference evidence="2 3" key="1">
    <citation type="submission" date="2019-05" db="EMBL/GenBank/DDBJ databases">
        <title>The Complete Genome Sequence of the n-alkane-degrading Desulfoglaeba alkanexedens ALDC reveals multiple alkylsuccinate synthase gene clusters.</title>
        <authorList>
            <person name="Callaghan A.V."/>
            <person name="Davidova I.A."/>
            <person name="Duncan K.E."/>
            <person name="Morris B."/>
            <person name="McInerney M.J."/>
        </authorList>
    </citation>
    <scope>NUCLEOTIDE SEQUENCE [LARGE SCALE GENOMIC DNA]</scope>
    <source>
        <strain evidence="2 3">ALDC</strain>
    </source>
</reference>
<protein>
    <submittedName>
        <fullName evidence="2">Uncharacterized protein</fullName>
    </submittedName>
</protein>
<keyword evidence="3" id="KW-1185">Reference proteome</keyword>
<evidence type="ECO:0000313" key="3">
    <source>
        <dbReference type="Proteomes" id="UP000298602"/>
    </source>
</evidence>
<evidence type="ECO:0000313" key="2">
    <source>
        <dbReference type="EMBL" id="QCQ20877.1"/>
    </source>
</evidence>
<dbReference type="Proteomes" id="UP000298602">
    <property type="component" value="Chromosome"/>
</dbReference>
<feature type="region of interest" description="Disordered" evidence="1">
    <location>
        <begin position="118"/>
        <end position="141"/>
    </location>
</feature>
<proteinExistence type="predicted"/>
<reference evidence="2 3" key="2">
    <citation type="submission" date="2019-05" db="EMBL/GenBank/DDBJ databases">
        <authorList>
            <person name="Suflita J.M."/>
            <person name="Marks C.R."/>
        </authorList>
    </citation>
    <scope>NUCLEOTIDE SEQUENCE [LARGE SCALE GENOMIC DNA]</scope>
    <source>
        <strain evidence="2 3">ALDC</strain>
    </source>
</reference>
<dbReference type="OrthoDB" id="5515471at2"/>
<evidence type="ECO:0000256" key="1">
    <source>
        <dbReference type="SAM" id="MobiDB-lite"/>
    </source>
</evidence>
<gene>
    <name evidence="2" type="ORF">FDQ92_00880</name>
</gene>
<dbReference type="KEGG" id="dax:FDQ92_00880"/>
<sequence>MPGVVDSIVNLGKKCVYCAMECAAIVYHWNMRMLRTRLKKLSQSSVHKDMKKAYGDLGAEVFALYKQGVTDIVNQPAVTNQLRRVERAEAKVMEAENAAQTIREDYERKKQAVKDAYRAKRAAVGGRRGPSSGGQGASEDE</sequence>
<dbReference type="AlphaFoldDB" id="A0A4P8KZB2"/>
<dbReference type="RefSeq" id="WP_137422847.1">
    <property type="nucleotide sequence ID" value="NZ_CP040098.1"/>
</dbReference>
<dbReference type="EMBL" id="CP040098">
    <property type="protein sequence ID" value="QCQ20877.1"/>
    <property type="molecule type" value="Genomic_DNA"/>
</dbReference>
<accession>A0A4P8KZB2</accession>
<feature type="compositionally biased region" description="Gly residues" evidence="1">
    <location>
        <begin position="126"/>
        <end position="141"/>
    </location>
</feature>
<name>A0A4P8KZB2_9BACT</name>